<dbReference type="CDD" id="cd00182">
    <property type="entry name" value="T-box"/>
    <property type="match status" value="1"/>
</dbReference>
<keyword evidence="3" id="KW-0804">Transcription</keyword>
<evidence type="ECO:0000256" key="2">
    <source>
        <dbReference type="ARBA" id="ARBA00023125"/>
    </source>
</evidence>
<accession>A0A8R1HZS8</accession>
<comment type="subcellular location">
    <subcellularLocation>
        <location evidence="5">Nucleus</location>
    </subcellularLocation>
</comment>
<dbReference type="GO" id="GO:0000981">
    <property type="term" value="F:DNA-binding transcription factor activity, RNA polymerase II-specific"/>
    <property type="evidence" value="ECO:0007669"/>
    <property type="project" value="TreeGrafter"/>
</dbReference>
<dbReference type="PANTHER" id="PTHR11267">
    <property type="entry name" value="T-BOX PROTEIN-RELATED"/>
    <property type="match status" value="1"/>
</dbReference>
<reference evidence="8" key="1">
    <citation type="submission" date="2010-08" db="EMBL/GenBank/DDBJ databases">
        <authorList>
            <consortium name="Caenorhabditis japonica Sequencing Consortium"/>
            <person name="Wilson R.K."/>
        </authorList>
    </citation>
    <scope>NUCLEOTIDE SEQUENCE [LARGE SCALE GENOMIC DNA]</scope>
    <source>
        <strain evidence="8">DF5081</strain>
    </source>
</reference>
<evidence type="ECO:0000256" key="3">
    <source>
        <dbReference type="ARBA" id="ARBA00023163"/>
    </source>
</evidence>
<dbReference type="GO" id="GO:0001708">
    <property type="term" value="P:cell fate specification"/>
    <property type="evidence" value="ECO:0007669"/>
    <property type="project" value="TreeGrafter"/>
</dbReference>
<keyword evidence="4 5" id="KW-0539">Nucleus</keyword>
<evidence type="ECO:0000259" key="6">
    <source>
        <dbReference type="PROSITE" id="PS50252"/>
    </source>
</evidence>
<dbReference type="AlphaFoldDB" id="A0A8R1HZS8"/>
<sequence length="344" mass="38932">MNQVIHQIRATLLNATLWAEMYPNMEMTARRGSLLFPELKFQMSGMKNDEIYQISIHFEMIDNVRVTIDTDGVNFVKSEKRNALPHHSSRVFIHPAGCQTGAEWMKSAIDFNQVKLVNKEEYVKGDNFIFVHSMYRYVPVLTIWQNGCDFPQTLSYLEAQFIPVTTYISDTIKTWKSVNNKFTTKKNGGKGSKRKLGEACEDPVAKRSAVALDLNPDLHSNVAQEQWPTMMPGDYGINQYNPYFNYQMYPSMEQPFFDGGFMFPTPSVTPPGIDSVPSTPSMSTSSGSYPVTPMSMSMPFDAFPDFSGSTPKMFAANQSMNYAFPPNHSGYSYSSAEVYYPSNF</sequence>
<comment type="caution">
    <text evidence="5">Lacks conserved residue(s) required for the propagation of feature annotation.</text>
</comment>
<dbReference type="InterPro" id="IPR001699">
    <property type="entry name" value="TF_T-box"/>
</dbReference>
<dbReference type="PANTHER" id="PTHR11267:SF196">
    <property type="entry name" value="T-BOX PROTEIN 30_42-RELATED"/>
    <property type="match status" value="1"/>
</dbReference>
<dbReference type="EnsemblMetazoa" id="CJA16649.1">
    <property type="protein sequence ID" value="CJA16649.1"/>
    <property type="gene ID" value="WBGene00135853"/>
</dbReference>
<dbReference type="GO" id="GO:0000785">
    <property type="term" value="C:chromatin"/>
    <property type="evidence" value="ECO:0007669"/>
    <property type="project" value="TreeGrafter"/>
</dbReference>
<protein>
    <recommendedName>
        <fullName evidence="6">T-box domain-containing protein</fullName>
    </recommendedName>
</protein>
<dbReference type="Pfam" id="PF00907">
    <property type="entry name" value="T-box"/>
    <property type="match status" value="1"/>
</dbReference>
<evidence type="ECO:0000313" key="8">
    <source>
        <dbReference type="Proteomes" id="UP000005237"/>
    </source>
</evidence>
<organism evidence="7 8">
    <name type="scientific">Caenorhabditis japonica</name>
    <dbReference type="NCBI Taxonomy" id="281687"/>
    <lineage>
        <taxon>Eukaryota</taxon>
        <taxon>Metazoa</taxon>
        <taxon>Ecdysozoa</taxon>
        <taxon>Nematoda</taxon>
        <taxon>Chromadorea</taxon>
        <taxon>Rhabditida</taxon>
        <taxon>Rhabditina</taxon>
        <taxon>Rhabditomorpha</taxon>
        <taxon>Rhabditoidea</taxon>
        <taxon>Rhabditidae</taxon>
        <taxon>Peloderinae</taxon>
        <taxon>Caenorhabditis</taxon>
    </lineage>
</organism>
<name>A0A8R1HZS8_CAEJA</name>
<dbReference type="Gene3D" id="2.60.40.820">
    <property type="entry name" value="Transcription factor, T-box"/>
    <property type="match status" value="1"/>
</dbReference>
<keyword evidence="1" id="KW-0805">Transcription regulation</keyword>
<keyword evidence="2 5" id="KW-0238">DNA-binding</keyword>
<keyword evidence="8" id="KW-1185">Reference proteome</keyword>
<evidence type="ECO:0000313" key="7">
    <source>
        <dbReference type="EnsemblMetazoa" id="CJA16649.1"/>
    </source>
</evidence>
<dbReference type="Proteomes" id="UP000005237">
    <property type="component" value="Unassembled WGS sequence"/>
</dbReference>
<dbReference type="InterPro" id="IPR036960">
    <property type="entry name" value="T-box_sf"/>
</dbReference>
<dbReference type="SMART" id="SM00425">
    <property type="entry name" value="TBOX"/>
    <property type="match status" value="1"/>
</dbReference>
<evidence type="ECO:0000256" key="5">
    <source>
        <dbReference type="PROSITE-ProRule" id="PRU00201"/>
    </source>
</evidence>
<dbReference type="SUPFAM" id="SSF49417">
    <property type="entry name" value="p53-like transcription factors"/>
    <property type="match status" value="1"/>
</dbReference>
<evidence type="ECO:0000256" key="1">
    <source>
        <dbReference type="ARBA" id="ARBA00023015"/>
    </source>
</evidence>
<dbReference type="InterPro" id="IPR046360">
    <property type="entry name" value="T-box_DNA-bd"/>
</dbReference>
<dbReference type="GO" id="GO:0045893">
    <property type="term" value="P:positive regulation of DNA-templated transcription"/>
    <property type="evidence" value="ECO:0007669"/>
    <property type="project" value="InterPro"/>
</dbReference>
<dbReference type="PROSITE" id="PS50252">
    <property type="entry name" value="TBOX_3"/>
    <property type="match status" value="1"/>
</dbReference>
<proteinExistence type="predicted"/>
<dbReference type="GO" id="GO:0005634">
    <property type="term" value="C:nucleus"/>
    <property type="evidence" value="ECO:0007669"/>
    <property type="project" value="UniProtKB-SubCell"/>
</dbReference>
<reference evidence="7" key="2">
    <citation type="submission" date="2022-06" db="UniProtKB">
        <authorList>
            <consortium name="EnsemblMetazoa"/>
        </authorList>
    </citation>
    <scope>IDENTIFICATION</scope>
    <source>
        <strain evidence="7">DF5081</strain>
    </source>
</reference>
<evidence type="ECO:0000256" key="4">
    <source>
        <dbReference type="ARBA" id="ARBA00023242"/>
    </source>
</evidence>
<feature type="domain" description="T-box" evidence="6">
    <location>
        <begin position="12"/>
        <end position="183"/>
    </location>
</feature>
<dbReference type="InterPro" id="IPR008967">
    <property type="entry name" value="p53-like_TF_DNA-bd_sf"/>
</dbReference>
<dbReference type="GO" id="GO:0000978">
    <property type="term" value="F:RNA polymerase II cis-regulatory region sequence-specific DNA binding"/>
    <property type="evidence" value="ECO:0007669"/>
    <property type="project" value="InterPro"/>
</dbReference>
<dbReference type="PRINTS" id="PR00937">
    <property type="entry name" value="TBOX"/>
</dbReference>